<dbReference type="Gene3D" id="3.10.300.10">
    <property type="entry name" value="Methylpurine-DNA glycosylase (MPG)"/>
    <property type="match status" value="1"/>
</dbReference>
<sequence length="202" mass="22414">MKKGNKLKASFYLSDDVVRVAQDLLGKKLCSHIDGVYTSGIIVETEAYSGRNDKACHAHLGRFTKRTSTMYQKGGTAYIYLCYGIHHLFNVVTNVEGIADAVLVRALMPTEGLDEMHSRVKTKQADYKLCAGPGKLTKALGINKVRNGIYLASSSDTWIENDLDVHASEIVATTRIGIDYAEEDALLPWRFYLKGNKSVSKY</sequence>
<evidence type="ECO:0000256" key="2">
    <source>
        <dbReference type="ARBA" id="ARBA00022763"/>
    </source>
</evidence>
<keyword evidence="2 5" id="KW-0227">DNA damage</keyword>
<dbReference type="AlphaFoldDB" id="A0A937DGD6"/>
<keyword evidence="4 5" id="KW-0234">DNA repair</keyword>
<proteinExistence type="inferred from homology"/>
<evidence type="ECO:0000256" key="1">
    <source>
        <dbReference type="ARBA" id="ARBA00009232"/>
    </source>
</evidence>
<dbReference type="Pfam" id="PF02245">
    <property type="entry name" value="Pur_DNA_glyco"/>
    <property type="match status" value="1"/>
</dbReference>
<dbReference type="FunFam" id="3.10.300.10:FF:000001">
    <property type="entry name" value="Putative 3-methyladenine DNA glycosylase"/>
    <property type="match status" value="1"/>
</dbReference>
<evidence type="ECO:0000256" key="5">
    <source>
        <dbReference type="HAMAP-Rule" id="MF_00527"/>
    </source>
</evidence>
<evidence type="ECO:0000313" key="6">
    <source>
        <dbReference type="EMBL" id="MBL0767057.1"/>
    </source>
</evidence>
<dbReference type="PANTHER" id="PTHR10429">
    <property type="entry name" value="DNA-3-METHYLADENINE GLYCOSYLASE"/>
    <property type="match status" value="1"/>
</dbReference>
<dbReference type="Proteomes" id="UP000642920">
    <property type="component" value="Unassembled WGS sequence"/>
</dbReference>
<dbReference type="PANTHER" id="PTHR10429:SF0">
    <property type="entry name" value="DNA-3-METHYLADENINE GLYCOSYLASE"/>
    <property type="match status" value="1"/>
</dbReference>
<evidence type="ECO:0000256" key="4">
    <source>
        <dbReference type="ARBA" id="ARBA00023204"/>
    </source>
</evidence>
<accession>A0A937DGD6</accession>
<evidence type="ECO:0000256" key="3">
    <source>
        <dbReference type="ARBA" id="ARBA00022801"/>
    </source>
</evidence>
<comment type="caution">
    <text evidence="6">The sequence shown here is derived from an EMBL/GenBank/DDBJ whole genome shotgun (WGS) entry which is preliminary data.</text>
</comment>
<dbReference type="HAMAP" id="MF_00527">
    <property type="entry name" value="3MGH"/>
    <property type="match status" value="1"/>
</dbReference>
<protein>
    <recommendedName>
        <fullName evidence="5">Putative 3-methyladenine DNA glycosylase</fullName>
        <ecNumber evidence="5">3.2.2.-</ecNumber>
    </recommendedName>
</protein>
<dbReference type="EC" id="3.2.2.-" evidence="5"/>
<keyword evidence="3 5" id="KW-0378">Hydrolase</keyword>
<keyword evidence="7" id="KW-1185">Reference proteome</keyword>
<reference evidence="6" key="1">
    <citation type="submission" date="2021-01" db="EMBL/GenBank/DDBJ databases">
        <title>Marivirga sp. nov., isolated from intertidal surface sediments.</title>
        <authorList>
            <person name="Zhang M."/>
        </authorList>
    </citation>
    <scope>NUCLEOTIDE SEQUENCE</scope>
    <source>
        <strain evidence="6">SM1354</strain>
    </source>
</reference>
<gene>
    <name evidence="6" type="ORF">JKP34_17460</name>
</gene>
<evidence type="ECO:0000313" key="7">
    <source>
        <dbReference type="Proteomes" id="UP000642920"/>
    </source>
</evidence>
<dbReference type="SUPFAM" id="SSF50486">
    <property type="entry name" value="FMT C-terminal domain-like"/>
    <property type="match status" value="1"/>
</dbReference>
<dbReference type="EMBL" id="JAERQG010000006">
    <property type="protein sequence ID" value="MBL0767057.1"/>
    <property type="molecule type" value="Genomic_DNA"/>
</dbReference>
<dbReference type="GO" id="GO:0006284">
    <property type="term" value="P:base-excision repair"/>
    <property type="evidence" value="ECO:0007669"/>
    <property type="project" value="InterPro"/>
</dbReference>
<dbReference type="InterPro" id="IPR036995">
    <property type="entry name" value="MPG_sf"/>
</dbReference>
<dbReference type="RefSeq" id="WP_201924356.1">
    <property type="nucleotide sequence ID" value="NZ_JAERQG010000006.1"/>
</dbReference>
<dbReference type="InterPro" id="IPR003180">
    <property type="entry name" value="MPG"/>
</dbReference>
<comment type="similarity">
    <text evidence="1 5">Belongs to the DNA glycosylase MPG family.</text>
</comment>
<dbReference type="CDD" id="cd00540">
    <property type="entry name" value="AAG"/>
    <property type="match status" value="1"/>
</dbReference>
<organism evidence="6 7">
    <name type="scientific">Marivirga atlantica</name>
    <dbReference type="NCBI Taxonomy" id="1548457"/>
    <lineage>
        <taxon>Bacteria</taxon>
        <taxon>Pseudomonadati</taxon>
        <taxon>Bacteroidota</taxon>
        <taxon>Cytophagia</taxon>
        <taxon>Cytophagales</taxon>
        <taxon>Marivirgaceae</taxon>
        <taxon>Marivirga</taxon>
    </lineage>
</organism>
<dbReference type="NCBIfam" id="TIGR00567">
    <property type="entry name" value="3mg"/>
    <property type="match status" value="1"/>
</dbReference>
<dbReference type="InterPro" id="IPR011034">
    <property type="entry name" value="Formyl_transferase-like_C_sf"/>
</dbReference>
<dbReference type="GO" id="GO:0003905">
    <property type="term" value="F:alkylbase DNA N-glycosylase activity"/>
    <property type="evidence" value="ECO:0007669"/>
    <property type="project" value="InterPro"/>
</dbReference>
<dbReference type="GO" id="GO:0003677">
    <property type="term" value="F:DNA binding"/>
    <property type="evidence" value="ECO:0007669"/>
    <property type="project" value="InterPro"/>
</dbReference>
<name>A0A937DGD6_9BACT</name>